<gene>
    <name evidence="1" type="ORF">RSSM_04931</name>
</gene>
<organism evidence="1 2">
    <name type="scientific">Rhodopirellula sallentina SM41</name>
    <dbReference type="NCBI Taxonomy" id="1263870"/>
    <lineage>
        <taxon>Bacteria</taxon>
        <taxon>Pseudomonadati</taxon>
        <taxon>Planctomycetota</taxon>
        <taxon>Planctomycetia</taxon>
        <taxon>Pirellulales</taxon>
        <taxon>Pirellulaceae</taxon>
        <taxon>Rhodopirellula</taxon>
    </lineage>
</organism>
<protein>
    <submittedName>
        <fullName evidence="1">Uncharacterized protein</fullName>
    </submittedName>
</protein>
<reference evidence="1 2" key="1">
    <citation type="journal article" date="2013" name="Mar. Genomics">
        <title>Expression of sulfatases in Rhodopirellula baltica and the diversity of sulfatases in the genus Rhodopirellula.</title>
        <authorList>
            <person name="Wegner C.E."/>
            <person name="Richter-Heitmann T."/>
            <person name="Klindworth A."/>
            <person name="Klockow C."/>
            <person name="Richter M."/>
            <person name="Achstetter T."/>
            <person name="Glockner F.O."/>
            <person name="Harder J."/>
        </authorList>
    </citation>
    <scope>NUCLEOTIDE SEQUENCE [LARGE SCALE GENOMIC DNA]</scope>
    <source>
        <strain evidence="1 2">SM41</strain>
    </source>
</reference>
<dbReference type="AlphaFoldDB" id="M5U6T8"/>
<proteinExistence type="predicted"/>
<comment type="caution">
    <text evidence="1">The sequence shown here is derived from an EMBL/GenBank/DDBJ whole genome shotgun (WGS) entry which is preliminary data.</text>
</comment>
<evidence type="ECO:0000313" key="1">
    <source>
        <dbReference type="EMBL" id="EMI53591.1"/>
    </source>
</evidence>
<name>M5U6T8_9BACT</name>
<evidence type="ECO:0000313" key="2">
    <source>
        <dbReference type="Proteomes" id="UP000011885"/>
    </source>
</evidence>
<dbReference type="Proteomes" id="UP000011885">
    <property type="component" value="Unassembled WGS sequence"/>
</dbReference>
<accession>M5U6T8</accession>
<dbReference type="EMBL" id="ANOH01000341">
    <property type="protein sequence ID" value="EMI53591.1"/>
    <property type="molecule type" value="Genomic_DNA"/>
</dbReference>
<keyword evidence="2" id="KW-1185">Reference proteome</keyword>
<sequence>MRRKVWRAEFGEIGFVLFDNVLGRSLRDCDGRFVPSDRSDQLY</sequence>